<keyword evidence="2 4" id="KW-0560">Oxidoreductase</keyword>
<dbReference type="InterPro" id="IPR020904">
    <property type="entry name" value="Sc_DH/Rdtase_CS"/>
</dbReference>
<proteinExistence type="inferred from homology"/>
<reference evidence="5" key="1">
    <citation type="journal article" date="2019" name="Int. J. Syst. Evol. Microbiol.">
        <title>The Global Catalogue of Microorganisms (GCM) 10K type strain sequencing project: providing services to taxonomists for standard genome sequencing and annotation.</title>
        <authorList>
            <consortium name="The Broad Institute Genomics Platform"/>
            <consortium name="The Broad Institute Genome Sequencing Center for Infectious Disease"/>
            <person name="Wu L."/>
            <person name="Ma J."/>
        </authorList>
    </citation>
    <scope>NUCLEOTIDE SEQUENCE [LARGE SCALE GENOMIC DNA]</scope>
    <source>
        <strain evidence="5">TISTR 1858</strain>
    </source>
</reference>
<gene>
    <name evidence="4" type="ORF">ACFSUN_18465</name>
</gene>
<comment type="caution">
    <text evidence="4">The sequence shown here is derived from an EMBL/GenBank/DDBJ whole genome shotgun (WGS) entry which is preliminary data.</text>
</comment>
<dbReference type="EC" id="1.-.-.-" evidence="4"/>
<dbReference type="Gene3D" id="3.40.50.720">
    <property type="entry name" value="NAD(P)-binding Rossmann-like Domain"/>
    <property type="match status" value="1"/>
</dbReference>
<dbReference type="GO" id="GO:0016491">
    <property type="term" value="F:oxidoreductase activity"/>
    <property type="evidence" value="ECO:0007669"/>
    <property type="project" value="UniProtKB-KW"/>
</dbReference>
<evidence type="ECO:0000313" key="4">
    <source>
        <dbReference type="EMBL" id="MFD2630757.1"/>
    </source>
</evidence>
<dbReference type="Pfam" id="PF00106">
    <property type="entry name" value="adh_short"/>
    <property type="match status" value="1"/>
</dbReference>
<accession>A0ABW5Q516</accession>
<evidence type="ECO:0000256" key="1">
    <source>
        <dbReference type="ARBA" id="ARBA00006484"/>
    </source>
</evidence>
<dbReference type="RefSeq" id="WP_379564306.1">
    <property type="nucleotide sequence ID" value="NZ_JBHUMX010000045.1"/>
</dbReference>
<keyword evidence="5" id="KW-1185">Reference proteome</keyword>
<sequence length="264" mass="30246">MEQRLENKKIIVTGASSGIGERIAWHIAKNGGIPILVARSTEKMQKQCNEIRQTFNSSCYYYTADLTHQDELLQMTDVLLREHSKIDGLINNAGMGKFELVEEMSLKEVVLMFQLNVLSLMQFTKKLLPHFQQNQQAHIVNIGSQAGKISTPKSAAYAATKHAVIGYSNSLRMEVAKDHIYVTTVNLGPVDTNFFAQADPSGMYQKNVRKYMLNPDHVARKLMKYLFKRKREINMPWWMEIGSKFYHISPGLMEKLLEKQFSKK</sequence>
<protein>
    <submittedName>
        <fullName evidence="4">SDR family NAD(P)-dependent oxidoreductase</fullName>
        <ecNumber evidence="4">1.-.-.-</ecNumber>
    </submittedName>
</protein>
<dbReference type="PANTHER" id="PTHR44196">
    <property type="entry name" value="DEHYDROGENASE/REDUCTASE SDR FAMILY MEMBER 7B"/>
    <property type="match status" value="1"/>
</dbReference>
<dbReference type="PRINTS" id="PR00081">
    <property type="entry name" value="GDHRDH"/>
</dbReference>
<dbReference type="InterPro" id="IPR036291">
    <property type="entry name" value="NAD(P)-bd_dom_sf"/>
</dbReference>
<evidence type="ECO:0000313" key="5">
    <source>
        <dbReference type="Proteomes" id="UP001597451"/>
    </source>
</evidence>
<dbReference type="PANTHER" id="PTHR44196:SF1">
    <property type="entry name" value="DEHYDROGENASE_REDUCTASE SDR FAMILY MEMBER 7B"/>
    <property type="match status" value="1"/>
</dbReference>
<comment type="similarity">
    <text evidence="1 3">Belongs to the short-chain dehydrogenases/reductases (SDR) family.</text>
</comment>
<name>A0ABW5Q516_9BACI</name>
<dbReference type="SUPFAM" id="SSF51735">
    <property type="entry name" value="NAD(P)-binding Rossmann-fold domains"/>
    <property type="match status" value="1"/>
</dbReference>
<evidence type="ECO:0000256" key="2">
    <source>
        <dbReference type="ARBA" id="ARBA00023002"/>
    </source>
</evidence>
<dbReference type="EMBL" id="JBHUMX010000045">
    <property type="protein sequence ID" value="MFD2630757.1"/>
    <property type="molecule type" value="Genomic_DNA"/>
</dbReference>
<dbReference type="PRINTS" id="PR00080">
    <property type="entry name" value="SDRFAMILY"/>
</dbReference>
<organism evidence="4 5">
    <name type="scientific">Oceanobacillus kapialis</name>
    <dbReference type="NCBI Taxonomy" id="481353"/>
    <lineage>
        <taxon>Bacteria</taxon>
        <taxon>Bacillati</taxon>
        <taxon>Bacillota</taxon>
        <taxon>Bacilli</taxon>
        <taxon>Bacillales</taxon>
        <taxon>Bacillaceae</taxon>
        <taxon>Oceanobacillus</taxon>
    </lineage>
</organism>
<evidence type="ECO:0000256" key="3">
    <source>
        <dbReference type="RuleBase" id="RU000363"/>
    </source>
</evidence>
<dbReference type="Proteomes" id="UP001597451">
    <property type="component" value="Unassembled WGS sequence"/>
</dbReference>
<dbReference type="PROSITE" id="PS00061">
    <property type="entry name" value="ADH_SHORT"/>
    <property type="match status" value="1"/>
</dbReference>
<dbReference type="InterPro" id="IPR002347">
    <property type="entry name" value="SDR_fam"/>
</dbReference>
<dbReference type="PIRSF" id="PIRSF000126">
    <property type="entry name" value="11-beta-HSD1"/>
    <property type="match status" value="1"/>
</dbReference>